<reference evidence="1 2" key="1">
    <citation type="journal article" date="2013" name="Appl. Environ. Microbiol.">
        <title>Genome analysis suggests that the soil oligotrophic bacterium Agromonas oligotrophica (Bradyrhizobium oligotrophicum) is a nitrogen-fixing symbiont of Aeschynomene indica.</title>
        <authorList>
            <person name="Okubo T."/>
            <person name="Fukushima S."/>
            <person name="Itakura M."/>
            <person name="Oshima K."/>
            <person name="Longtonglang A."/>
            <person name="Teaumroong N."/>
            <person name="Mitsui H."/>
            <person name="Hattori M."/>
            <person name="Hattori R."/>
            <person name="Hattori T."/>
            <person name="Minamisawa K."/>
        </authorList>
    </citation>
    <scope>NUCLEOTIDE SEQUENCE [LARGE SCALE GENOMIC DNA]</scope>
    <source>
        <strain evidence="1 2">S58</strain>
    </source>
</reference>
<evidence type="ECO:0000313" key="1">
    <source>
        <dbReference type="EMBL" id="BAM90089.1"/>
    </source>
</evidence>
<dbReference type="InterPro" id="IPR057572">
    <property type="entry name" value="NonGDSL"/>
</dbReference>
<dbReference type="Gene3D" id="3.40.50.1110">
    <property type="entry name" value="SGNH hydrolase"/>
    <property type="match status" value="1"/>
</dbReference>
<dbReference type="HOGENOM" id="CLU_065317_1_1_5"/>
<evidence type="ECO:0008006" key="3">
    <source>
        <dbReference type="Google" id="ProtNLM"/>
    </source>
</evidence>
<gene>
    <name evidence="1" type="ORF">S58_41030</name>
</gene>
<dbReference type="eggNOG" id="COG2755">
    <property type="taxonomic scope" value="Bacteria"/>
</dbReference>
<dbReference type="SUPFAM" id="SSF52266">
    <property type="entry name" value="SGNH hydrolase"/>
    <property type="match status" value="1"/>
</dbReference>
<dbReference type="GeneID" id="301817908"/>
<proteinExistence type="predicted"/>
<dbReference type="InterPro" id="IPR036514">
    <property type="entry name" value="SGNH_hydro_sf"/>
</dbReference>
<dbReference type="PATRIC" id="fig|1245469.3.peg.4197"/>
<dbReference type="AlphaFoldDB" id="M4Z8Z4"/>
<dbReference type="GO" id="GO:0016788">
    <property type="term" value="F:hydrolase activity, acting on ester bonds"/>
    <property type="evidence" value="ECO:0007669"/>
    <property type="project" value="UniProtKB-ARBA"/>
</dbReference>
<organism evidence="1 2">
    <name type="scientific">Bradyrhizobium oligotrophicum S58</name>
    <dbReference type="NCBI Taxonomy" id="1245469"/>
    <lineage>
        <taxon>Bacteria</taxon>
        <taxon>Pseudomonadati</taxon>
        <taxon>Pseudomonadota</taxon>
        <taxon>Alphaproteobacteria</taxon>
        <taxon>Hyphomicrobiales</taxon>
        <taxon>Nitrobacteraceae</taxon>
        <taxon>Bradyrhizobium</taxon>
    </lineage>
</organism>
<dbReference type="OrthoDB" id="7203637at2"/>
<dbReference type="Pfam" id="PF25182">
    <property type="entry name" value="NonGDSL"/>
    <property type="match status" value="1"/>
</dbReference>
<dbReference type="STRING" id="1245469.S58_41030"/>
<dbReference type="RefSeq" id="WP_015667197.1">
    <property type="nucleotide sequence ID" value="NC_020453.1"/>
</dbReference>
<dbReference type="KEGG" id="aol:S58_41030"/>
<dbReference type="Proteomes" id="UP000011841">
    <property type="component" value="Chromosome"/>
</dbReference>
<dbReference type="CDD" id="cd00229">
    <property type="entry name" value="SGNH_hydrolase"/>
    <property type="match status" value="1"/>
</dbReference>
<name>M4Z8Z4_9BRAD</name>
<sequence length="232" mass="25054">MTATGAGGLPDVFTGFRHPISHFRHSLRAQRKTRIVALGSSSTAGTNEIVAFPARLEQSLRKANFGCMVDVLNRGLGGQEAPEELSRFECDVIAEQPSLVIWQVGTNAAYRDGLYSLDEVEAALRVGLEWLAPLPVDVIVMDLQYTAAIVDVPRRLALAEDMQRRIEKVTSAAGVNLFGRWALMKGWCESGKISPSALDDGHGDRLHVSEVATARISSILAEAMMSAPAPLA</sequence>
<dbReference type="EMBL" id="AP012603">
    <property type="protein sequence ID" value="BAM90089.1"/>
    <property type="molecule type" value="Genomic_DNA"/>
</dbReference>
<evidence type="ECO:0000313" key="2">
    <source>
        <dbReference type="Proteomes" id="UP000011841"/>
    </source>
</evidence>
<accession>M4Z8Z4</accession>
<protein>
    <recommendedName>
        <fullName evidence="3">SGNH hydrolase-type esterase domain-containing protein</fullName>
    </recommendedName>
</protein>
<keyword evidence="2" id="KW-1185">Reference proteome</keyword>